<dbReference type="InterPro" id="IPR010982">
    <property type="entry name" value="Lambda_DNA-bd_dom_sf"/>
</dbReference>
<dbReference type="InParanoid" id="A0A545ATX7"/>
<dbReference type="AlphaFoldDB" id="A0A545ATX7"/>
<accession>A0A545ATX7</accession>
<dbReference type="GO" id="GO:0003677">
    <property type="term" value="F:DNA binding"/>
    <property type="evidence" value="ECO:0007669"/>
    <property type="project" value="InterPro"/>
</dbReference>
<proteinExistence type="predicted"/>
<evidence type="ECO:0000313" key="3">
    <source>
        <dbReference type="Proteomes" id="UP000317982"/>
    </source>
</evidence>
<feature type="domain" description="HTH cro/C1-type" evidence="1">
    <location>
        <begin position="25"/>
        <end position="57"/>
    </location>
</feature>
<evidence type="ECO:0000259" key="1">
    <source>
        <dbReference type="PROSITE" id="PS50943"/>
    </source>
</evidence>
<dbReference type="Gene3D" id="1.10.260.40">
    <property type="entry name" value="lambda repressor-like DNA-binding domains"/>
    <property type="match status" value="1"/>
</dbReference>
<protein>
    <submittedName>
        <fullName evidence="2">Helix-turn-helix domain-containing protein</fullName>
    </submittedName>
</protein>
<dbReference type="CDD" id="cd00093">
    <property type="entry name" value="HTH_XRE"/>
    <property type="match status" value="1"/>
</dbReference>
<dbReference type="Pfam" id="PF19054">
    <property type="entry name" value="DUF5753"/>
    <property type="match status" value="1"/>
</dbReference>
<dbReference type="PROSITE" id="PS50943">
    <property type="entry name" value="HTH_CROC1"/>
    <property type="match status" value="1"/>
</dbReference>
<dbReference type="SUPFAM" id="SSF47413">
    <property type="entry name" value="lambda repressor-like DNA-binding domains"/>
    <property type="match status" value="1"/>
</dbReference>
<dbReference type="EMBL" id="VIRS01000007">
    <property type="protein sequence ID" value="TQS44788.1"/>
    <property type="molecule type" value="Genomic_DNA"/>
</dbReference>
<evidence type="ECO:0000313" key="2">
    <source>
        <dbReference type="EMBL" id="TQS44788.1"/>
    </source>
</evidence>
<dbReference type="RefSeq" id="WP_142704770.1">
    <property type="nucleotide sequence ID" value="NZ_VIRS01000007.1"/>
</dbReference>
<comment type="caution">
    <text evidence="2">The sequence shown here is derived from an EMBL/GenBank/DDBJ whole genome shotgun (WGS) entry which is preliminary data.</text>
</comment>
<gene>
    <name evidence="2" type="ORF">FL583_12575</name>
</gene>
<dbReference type="InterPro" id="IPR001387">
    <property type="entry name" value="Cro/C1-type_HTH"/>
</dbReference>
<dbReference type="SMART" id="SM00530">
    <property type="entry name" value="HTH_XRE"/>
    <property type="match status" value="1"/>
</dbReference>
<dbReference type="Pfam" id="PF13560">
    <property type="entry name" value="HTH_31"/>
    <property type="match status" value="1"/>
</dbReference>
<organism evidence="2 3">
    <name type="scientific">Cryptosporangium phraense</name>
    <dbReference type="NCBI Taxonomy" id="2593070"/>
    <lineage>
        <taxon>Bacteria</taxon>
        <taxon>Bacillati</taxon>
        <taxon>Actinomycetota</taxon>
        <taxon>Actinomycetes</taxon>
        <taxon>Cryptosporangiales</taxon>
        <taxon>Cryptosporangiaceae</taxon>
        <taxon>Cryptosporangium</taxon>
    </lineage>
</organism>
<reference evidence="2 3" key="1">
    <citation type="submission" date="2019-07" db="EMBL/GenBank/DDBJ databases">
        <title>Cryptosporangium phraense sp. nov., isolated from plant litter.</title>
        <authorList>
            <person name="Suriyachadkun C."/>
        </authorList>
    </citation>
    <scope>NUCLEOTIDE SEQUENCE [LARGE SCALE GENOMIC DNA]</scope>
    <source>
        <strain evidence="2 3">A-T 5661</strain>
    </source>
</reference>
<dbReference type="Proteomes" id="UP000317982">
    <property type="component" value="Unassembled WGS sequence"/>
</dbReference>
<sequence>MLAPVSSSVPIGGPTARRLQLGARLRALREARGLTRAQAGEAIRSSESKISRLELGRVGFKERDVTDLLSLYEIDGREREDLLALMREANAHGWWHEYSDVIAPWFVQYLDLEQAAELIRTYEVQFAPGLLQTADYARAVITLAHGSTPPADIERRVNLRLARARILHRPNPPKLWAVIDEAVLHRPIGGRAALREQIEALLAATDLPNVQLQVIPFGAGGHTAAGGAFSILRFPDQDLPDVVYLEHLINAQYLDKQDDIDFYSAMVSQLFIEAEQPQRTPDILREALRALDE</sequence>
<name>A0A545ATX7_9ACTN</name>
<dbReference type="OrthoDB" id="3458445at2"/>
<dbReference type="InterPro" id="IPR043917">
    <property type="entry name" value="DUF5753"/>
</dbReference>
<keyword evidence="3" id="KW-1185">Reference proteome</keyword>